<evidence type="ECO:0000313" key="2">
    <source>
        <dbReference type="EMBL" id="GMH06240.1"/>
    </source>
</evidence>
<dbReference type="Proteomes" id="UP001279734">
    <property type="component" value="Unassembled WGS sequence"/>
</dbReference>
<gene>
    <name evidence="2" type="ORF">Nepgr_008080</name>
</gene>
<protein>
    <submittedName>
        <fullName evidence="2">Uncharacterized protein</fullName>
    </submittedName>
</protein>
<dbReference type="EMBL" id="BSYO01000006">
    <property type="protein sequence ID" value="GMH06240.1"/>
    <property type="molecule type" value="Genomic_DNA"/>
</dbReference>
<sequence>MAIDVMVDYQWRSRHHVNGRAATQKSTRKVLPAHQDVAPKNLFSGYTLEGRGTLSSMEGLNAIDNSQNVFLGKAVPLELAMPTKLAKEGPAGKASVNSAEQEANTNSCKTFIGPGVDGDLKDYVQRMDLHVRADEEGSVLSEQQLLDRMGLDTQLSPSDAELSSPDLNGEQGASESMGPVATSHTKNLSSTAFVDVVHRELVLYVTPYCIATVVAGDANWCYWLAASGSSRLVCWKTDDPAMMMGCDPDGPC</sequence>
<dbReference type="AlphaFoldDB" id="A0AAD3XJ21"/>
<organism evidence="2 3">
    <name type="scientific">Nepenthes gracilis</name>
    <name type="common">Slender pitcher plant</name>
    <dbReference type="NCBI Taxonomy" id="150966"/>
    <lineage>
        <taxon>Eukaryota</taxon>
        <taxon>Viridiplantae</taxon>
        <taxon>Streptophyta</taxon>
        <taxon>Embryophyta</taxon>
        <taxon>Tracheophyta</taxon>
        <taxon>Spermatophyta</taxon>
        <taxon>Magnoliopsida</taxon>
        <taxon>eudicotyledons</taxon>
        <taxon>Gunneridae</taxon>
        <taxon>Pentapetalae</taxon>
        <taxon>Caryophyllales</taxon>
        <taxon>Nepenthaceae</taxon>
        <taxon>Nepenthes</taxon>
    </lineage>
</organism>
<evidence type="ECO:0000256" key="1">
    <source>
        <dbReference type="SAM" id="MobiDB-lite"/>
    </source>
</evidence>
<proteinExistence type="predicted"/>
<accession>A0AAD3XJ21</accession>
<keyword evidence="3" id="KW-1185">Reference proteome</keyword>
<feature type="region of interest" description="Disordered" evidence="1">
    <location>
        <begin position="155"/>
        <end position="183"/>
    </location>
</feature>
<reference evidence="2" key="1">
    <citation type="submission" date="2023-05" db="EMBL/GenBank/DDBJ databases">
        <title>Nepenthes gracilis genome sequencing.</title>
        <authorList>
            <person name="Fukushima K."/>
        </authorList>
    </citation>
    <scope>NUCLEOTIDE SEQUENCE</scope>
    <source>
        <strain evidence="2">SING2019-196</strain>
    </source>
</reference>
<name>A0AAD3XJ21_NEPGR</name>
<comment type="caution">
    <text evidence="2">The sequence shown here is derived from an EMBL/GenBank/DDBJ whole genome shotgun (WGS) entry which is preliminary data.</text>
</comment>
<evidence type="ECO:0000313" key="3">
    <source>
        <dbReference type="Proteomes" id="UP001279734"/>
    </source>
</evidence>